<evidence type="ECO:0000256" key="1">
    <source>
        <dbReference type="ARBA" id="ARBA00004141"/>
    </source>
</evidence>
<evidence type="ECO:0000256" key="10">
    <source>
        <dbReference type="ARBA" id="ARBA00022982"/>
    </source>
</evidence>
<feature type="domain" description="Cytochrome c" evidence="22">
    <location>
        <begin position="242"/>
        <end position="333"/>
    </location>
</feature>
<dbReference type="GO" id="GO:0016020">
    <property type="term" value="C:membrane"/>
    <property type="evidence" value="ECO:0007669"/>
    <property type="project" value="UniProtKB-SubCell"/>
</dbReference>
<dbReference type="OrthoDB" id="9781261at2"/>
<keyword evidence="14 19" id="KW-0472">Membrane</keyword>
<name>A0A5C4YCG0_9DEIO</name>
<keyword evidence="5 18" id="KW-0349">Heme</keyword>
<protein>
    <recommendedName>
        <fullName evidence="3">cytochrome-c oxidase</fullName>
        <ecNumber evidence="3">7.1.1.9</ecNumber>
    </recommendedName>
    <alternativeName>
        <fullName evidence="17">Cytochrome aa3 subunit 2</fullName>
    </alternativeName>
    <alternativeName>
        <fullName evidence="16">Cytochrome c oxidase polypeptide II</fullName>
    </alternativeName>
</protein>
<comment type="subcellular location">
    <subcellularLocation>
        <location evidence="1">Membrane</location>
        <topology evidence="1">Multi-pass membrane protein</topology>
    </subcellularLocation>
</comment>
<comment type="similarity">
    <text evidence="2">Belongs to the cytochrome c oxidase subunit 2 family.</text>
</comment>
<feature type="transmembrane region" description="Helical" evidence="19">
    <location>
        <begin position="37"/>
        <end position="57"/>
    </location>
</feature>
<evidence type="ECO:0000313" key="25">
    <source>
        <dbReference type="Proteomes" id="UP000313988"/>
    </source>
</evidence>
<dbReference type="InterPro" id="IPR011759">
    <property type="entry name" value="Cyt_c_oxidase_su2_TM_dom"/>
</dbReference>
<reference evidence="24 25" key="1">
    <citation type="submission" date="2019-06" db="EMBL/GenBank/DDBJ databases">
        <title>Genome sequence of Deinococcus radiopugnans ATCC 19172.</title>
        <authorList>
            <person name="Maclea K.S."/>
            <person name="Maynard C.R."/>
        </authorList>
    </citation>
    <scope>NUCLEOTIDE SEQUENCE [LARGE SCALE GENOMIC DNA]</scope>
    <source>
        <strain evidence="24 25">ATCC 19172</strain>
    </source>
</reference>
<dbReference type="PROSITE" id="PS00078">
    <property type="entry name" value="COX2"/>
    <property type="match status" value="1"/>
</dbReference>
<dbReference type="InterPro" id="IPR009056">
    <property type="entry name" value="Cyt_c-like_dom"/>
</dbReference>
<keyword evidence="26" id="KW-1185">Reference proteome</keyword>
<feature type="domain" description="Cytochrome oxidase subunit II transmembrane region profile" evidence="21">
    <location>
        <begin position="11"/>
        <end position="107"/>
    </location>
</feature>
<dbReference type="PROSITE" id="PS51007">
    <property type="entry name" value="CYTC"/>
    <property type="match status" value="1"/>
</dbReference>
<sequence length="333" mass="36128">MLKQGPSLLLASAPAALPTLQPASPLAAPITTLTYVTLGLGLAIFALVTGLTFYFVWRYRHRGAEGEPPQIFGNARDEVVWMLMAGGILVFLFILTWITMNRIDPQAGQDGTPDVIVTGHQWFWEASYPRATNPAGLGVVSTAGEIHIPTGKKLLLEVGSADVIHDFWAPQLARKMDAIPGQGNRLWIQADKPGTYLGACSEFCGAQHAWMRFKVIAQTPQDFQAWLARQAQQAAPPPPAQAEALAGAALFVRQGCGECHTLRGVGARGTVGPDLTHFASRGIIAGGVLDNTPDNLRRWLHNPQAVKPGVRMPNYRLNDAQLRQLTAYLETLQ</sequence>
<feature type="transmembrane region" description="Helical" evidence="19">
    <location>
        <begin position="78"/>
        <end position="100"/>
    </location>
</feature>
<dbReference type="Pfam" id="PF00034">
    <property type="entry name" value="Cytochrom_C"/>
    <property type="match status" value="1"/>
</dbReference>
<dbReference type="AlphaFoldDB" id="A0A5C4YCG0"/>
<evidence type="ECO:0000256" key="19">
    <source>
        <dbReference type="SAM" id="Phobius"/>
    </source>
</evidence>
<comment type="function">
    <text evidence="15">Subunits I and II form the functional core of the enzyme complex. Electrons originating in cytochrome c are transferred via heme a and Cu(A) to the binuclear center formed by heme a3 and Cu(B).</text>
</comment>
<dbReference type="CDD" id="cd04213">
    <property type="entry name" value="CuRO_CcO_Caa3_II"/>
    <property type="match status" value="1"/>
</dbReference>
<reference evidence="23 26" key="2">
    <citation type="submission" date="2020-08" db="EMBL/GenBank/DDBJ databases">
        <title>Genomic Encyclopedia of Type Strains, Phase IV (KMG-IV): sequencing the most valuable type-strain genomes for metagenomic binning, comparative biology and taxonomic classification.</title>
        <authorList>
            <person name="Goeker M."/>
        </authorList>
    </citation>
    <scope>NUCLEOTIDE SEQUENCE [LARGE SCALE GENOMIC DNA]</scope>
    <source>
        <strain evidence="23 26">DSM 12027</strain>
    </source>
</reference>
<keyword evidence="8 18" id="KW-0479">Metal-binding</keyword>
<dbReference type="PROSITE" id="PS50999">
    <property type="entry name" value="COX2_TM"/>
    <property type="match status" value="1"/>
</dbReference>
<dbReference type="GO" id="GO:0004129">
    <property type="term" value="F:cytochrome-c oxidase activity"/>
    <property type="evidence" value="ECO:0007669"/>
    <property type="project" value="UniProtKB-EC"/>
</dbReference>
<evidence type="ECO:0000256" key="11">
    <source>
        <dbReference type="ARBA" id="ARBA00022989"/>
    </source>
</evidence>
<keyword evidence="11 19" id="KW-1133">Transmembrane helix</keyword>
<evidence type="ECO:0000259" key="22">
    <source>
        <dbReference type="PROSITE" id="PS51007"/>
    </source>
</evidence>
<dbReference type="PANTHER" id="PTHR22888:SF9">
    <property type="entry name" value="CYTOCHROME C OXIDASE SUBUNIT 2"/>
    <property type="match status" value="1"/>
</dbReference>
<dbReference type="SUPFAM" id="SSF81464">
    <property type="entry name" value="Cytochrome c oxidase subunit II-like, transmembrane region"/>
    <property type="match status" value="1"/>
</dbReference>
<dbReference type="EMBL" id="JACHEW010000002">
    <property type="protein sequence ID" value="MBB6015211.1"/>
    <property type="molecule type" value="Genomic_DNA"/>
</dbReference>
<evidence type="ECO:0000256" key="14">
    <source>
        <dbReference type="ARBA" id="ARBA00023136"/>
    </source>
</evidence>
<evidence type="ECO:0000256" key="16">
    <source>
        <dbReference type="ARBA" id="ARBA00031389"/>
    </source>
</evidence>
<evidence type="ECO:0000256" key="12">
    <source>
        <dbReference type="ARBA" id="ARBA00023004"/>
    </source>
</evidence>
<dbReference type="SUPFAM" id="SSF46626">
    <property type="entry name" value="Cytochrome c"/>
    <property type="match status" value="1"/>
</dbReference>
<dbReference type="EC" id="7.1.1.9" evidence="3"/>
<dbReference type="InterPro" id="IPR045187">
    <property type="entry name" value="CcO_II"/>
</dbReference>
<dbReference type="GO" id="GO:0042773">
    <property type="term" value="P:ATP synthesis coupled electron transport"/>
    <property type="evidence" value="ECO:0007669"/>
    <property type="project" value="TreeGrafter"/>
</dbReference>
<dbReference type="EMBL" id="VDMO01000001">
    <property type="protein sequence ID" value="TNM73084.1"/>
    <property type="molecule type" value="Genomic_DNA"/>
</dbReference>
<dbReference type="PROSITE" id="PS50857">
    <property type="entry name" value="COX2_CUA"/>
    <property type="match status" value="1"/>
</dbReference>
<dbReference type="InterPro" id="IPR001505">
    <property type="entry name" value="Copper_CuA"/>
</dbReference>
<evidence type="ECO:0000256" key="7">
    <source>
        <dbReference type="ARBA" id="ARBA00022692"/>
    </source>
</evidence>
<evidence type="ECO:0000256" key="15">
    <source>
        <dbReference type="ARBA" id="ARBA00024688"/>
    </source>
</evidence>
<evidence type="ECO:0000256" key="2">
    <source>
        <dbReference type="ARBA" id="ARBA00007866"/>
    </source>
</evidence>
<evidence type="ECO:0000256" key="3">
    <source>
        <dbReference type="ARBA" id="ARBA00012949"/>
    </source>
</evidence>
<dbReference type="InterPro" id="IPR002429">
    <property type="entry name" value="CcO_II-like_C"/>
</dbReference>
<accession>A0A5C4YCG0</accession>
<dbReference type="PRINTS" id="PR01166">
    <property type="entry name" value="CYCOXIDASEII"/>
</dbReference>
<evidence type="ECO:0000259" key="21">
    <source>
        <dbReference type="PROSITE" id="PS50999"/>
    </source>
</evidence>
<keyword evidence="12 18" id="KW-0408">Iron</keyword>
<evidence type="ECO:0000313" key="24">
    <source>
        <dbReference type="EMBL" id="TNM73084.1"/>
    </source>
</evidence>
<keyword evidence="13" id="KW-0186">Copper</keyword>
<feature type="domain" description="Cytochrome oxidase subunit II copper A binding" evidence="20">
    <location>
        <begin position="110"/>
        <end position="229"/>
    </location>
</feature>
<evidence type="ECO:0000256" key="5">
    <source>
        <dbReference type="ARBA" id="ARBA00022617"/>
    </source>
</evidence>
<evidence type="ECO:0000313" key="26">
    <source>
        <dbReference type="Proteomes" id="UP000629870"/>
    </source>
</evidence>
<dbReference type="Gene3D" id="1.10.287.90">
    <property type="match status" value="1"/>
</dbReference>
<dbReference type="PANTHER" id="PTHR22888">
    <property type="entry name" value="CYTOCHROME C OXIDASE, SUBUNIT II"/>
    <property type="match status" value="1"/>
</dbReference>
<keyword evidence="24" id="KW-0560">Oxidoreductase</keyword>
<dbReference type="InterPro" id="IPR014222">
    <property type="entry name" value="Cyt_c_oxidase_su2"/>
</dbReference>
<dbReference type="Proteomes" id="UP000313988">
    <property type="component" value="Unassembled WGS sequence"/>
</dbReference>
<keyword evidence="10" id="KW-0249">Electron transport</keyword>
<dbReference type="InterPro" id="IPR034236">
    <property type="entry name" value="CuRO_CcO_Caa3_II"/>
</dbReference>
<proteinExistence type="inferred from homology"/>
<keyword evidence="9" id="KW-1278">Translocase</keyword>
<evidence type="ECO:0000256" key="13">
    <source>
        <dbReference type="ARBA" id="ARBA00023008"/>
    </source>
</evidence>
<evidence type="ECO:0000313" key="23">
    <source>
        <dbReference type="EMBL" id="MBB6015211.1"/>
    </source>
</evidence>
<keyword evidence="4" id="KW-0813">Transport</keyword>
<dbReference type="RefSeq" id="WP_139400131.1">
    <property type="nucleotide sequence ID" value="NZ_JACHEW010000002.1"/>
</dbReference>
<evidence type="ECO:0000259" key="20">
    <source>
        <dbReference type="PROSITE" id="PS50857"/>
    </source>
</evidence>
<keyword evidence="6" id="KW-0679">Respiratory chain</keyword>
<evidence type="ECO:0000256" key="9">
    <source>
        <dbReference type="ARBA" id="ARBA00022967"/>
    </source>
</evidence>
<dbReference type="GO" id="GO:0016491">
    <property type="term" value="F:oxidoreductase activity"/>
    <property type="evidence" value="ECO:0007669"/>
    <property type="project" value="UniProtKB-KW"/>
</dbReference>
<comment type="caution">
    <text evidence="24">The sequence shown here is derived from an EMBL/GenBank/DDBJ whole genome shotgun (WGS) entry which is preliminary data.</text>
</comment>
<organism evidence="24 25">
    <name type="scientific">Deinococcus radiopugnans ATCC 19172</name>
    <dbReference type="NCBI Taxonomy" id="585398"/>
    <lineage>
        <taxon>Bacteria</taxon>
        <taxon>Thermotogati</taxon>
        <taxon>Deinococcota</taxon>
        <taxon>Deinococci</taxon>
        <taxon>Deinococcales</taxon>
        <taxon>Deinococcaceae</taxon>
        <taxon>Deinococcus</taxon>
    </lineage>
</organism>
<dbReference type="Proteomes" id="UP000629870">
    <property type="component" value="Unassembled WGS sequence"/>
</dbReference>
<evidence type="ECO:0000256" key="6">
    <source>
        <dbReference type="ARBA" id="ARBA00022660"/>
    </source>
</evidence>
<dbReference type="InterPro" id="IPR036909">
    <property type="entry name" value="Cyt_c-like_dom_sf"/>
</dbReference>
<dbReference type="NCBIfam" id="TIGR02866">
    <property type="entry name" value="CoxB"/>
    <property type="match status" value="1"/>
</dbReference>
<dbReference type="SUPFAM" id="SSF49503">
    <property type="entry name" value="Cupredoxins"/>
    <property type="match status" value="1"/>
</dbReference>
<dbReference type="InterPro" id="IPR008972">
    <property type="entry name" value="Cupredoxin"/>
</dbReference>
<dbReference type="Pfam" id="PF00116">
    <property type="entry name" value="COX2"/>
    <property type="match status" value="1"/>
</dbReference>
<keyword evidence="7 19" id="KW-0812">Transmembrane</keyword>
<dbReference type="Gene3D" id="2.60.40.420">
    <property type="entry name" value="Cupredoxins - blue copper proteins"/>
    <property type="match status" value="1"/>
</dbReference>
<evidence type="ECO:0000256" key="17">
    <source>
        <dbReference type="ARBA" id="ARBA00031399"/>
    </source>
</evidence>
<dbReference type="InterPro" id="IPR036257">
    <property type="entry name" value="Cyt_c_oxidase_su2_TM_sf"/>
</dbReference>
<evidence type="ECO:0000256" key="4">
    <source>
        <dbReference type="ARBA" id="ARBA00022448"/>
    </source>
</evidence>
<evidence type="ECO:0000256" key="18">
    <source>
        <dbReference type="PROSITE-ProRule" id="PRU00433"/>
    </source>
</evidence>
<evidence type="ECO:0000256" key="8">
    <source>
        <dbReference type="ARBA" id="ARBA00022723"/>
    </source>
</evidence>
<dbReference type="GO" id="GO:0005507">
    <property type="term" value="F:copper ion binding"/>
    <property type="evidence" value="ECO:0007669"/>
    <property type="project" value="InterPro"/>
</dbReference>
<gene>
    <name evidence="24" type="primary">coxB</name>
    <name evidence="24" type="ORF">FHR04_01270</name>
    <name evidence="23" type="ORF">HNQ04_000440</name>
</gene>
<dbReference type="GO" id="GO:0020037">
    <property type="term" value="F:heme binding"/>
    <property type="evidence" value="ECO:0007669"/>
    <property type="project" value="InterPro"/>
</dbReference>